<name>A0ABT7WP12_9GAMM</name>
<dbReference type="SUPFAM" id="SSF52540">
    <property type="entry name" value="P-loop containing nucleoside triphosphate hydrolases"/>
    <property type="match status" value="1"/>
</dbReference>
<dbReference type="InterPro" id="IPR027417">
    <property type="entry name" value="P-loop_NTPase"/>
</dbReference>
<organism evidence="1 2">
    <name type="scientific">Acinetobacter thutiue</name>
    <dbReference type="NCBI Taxonomy" id="2998078"/>
    <lineage>
        <taxon>Bacteria</taxon>
        <taxon>Pseudomonadati</taxon>
        <taxon>Pseudomonadota</taxon>
        <taxon>Gammaproteobacteria</taxon>
        <taxon>Moraxellales</taxon>
        <taxon>Moraxellaceae</taxon>
        <taxon>Acinetobacter</taxon>
    </lineage>
</organism>
<dbReference type="GO" id="GO:0016301">
    <property type="term" value="F:kinase activity"/>
    <property type="evidence" value="ECO:0007669"/>
    <property type="project" value="UniProtKB-KW"/>
</dbReference>
<accession>A0ABT7WP12</accession>
<dbReference type="EMBL" id="JAUDZE010000003">
    <property type="protein sequence ID" value="MDN0014426.1"/>
    <property type="molecule type" value="Genomic_DNA"/>
</dbReference>
<evidence type="ECO:0000313" key="1">
    <source>
        <dbReference type="EMBL" id="MDN0014426.1"/>
    </source>
</evidence>
<keyword evidence="2" id="KW-1185">Reference proteome</keyword>
<protein>
    <submittedName>
        <fullName evidence="1">Shikimate kinase</fullName>
    </submittedName>
</protein>
<keyword evidence="1" id="KW-0418">Kinase</keyword>
<dbReference type="Pfam" id="PF01202">
    <property type="entry name" value="SKI"/>
    <property type="match status" value="1"/>
</dbReference>
<sequence length="178" mass="20665">MLIYFIGPGGAGKTTTAKLLASQLGCACYDLDEHFIQFEDNIGQYIAEHGYREYAARNVQLFLELQQKSENQEIIIIVCSSGFMTYSEDTHQDYIKIKNEIEKHKFTFLLLPSLELEKCVQEILTRQMTRTYLNASWKKEELKIRTRFQLYVRLDCQIVLTNEVPDIIVSGIREILGK</sequence>
<dbReference type="InterPro" id="IPR031322">
    <property type="entry name" value="Shikimate/glucono_kinase"/>
</dbReference>
<proteinExistence type="predicted"/>
<evidence type="ECO:0000313" key="2">
    <source>
        <dbReference type="Proteomes" id="UP001168524"/>
    </source>
</evidence>
<gene>
    <name evidence="1" type="ORF">QTA56_09285</name>
</gene>
<dbReference type="RefSeq" id="WP_267980691.1">
    <property type="nucleotide sequence ID" value="NZ_JAPQKF010000003.1"/>
</dbReference>
<comment type="caution">
    <text evidence="1">The sequence shown here is derived from an EMBL/GenBank/DDBJ whole genome shotgun (WGS) entry which is preliminary data.</text>
</comment>
<keyword evidence="1" id="KW-0808">Transferase</keyword>
<dbReference type="Proteomes" id="UP001168524">
    <property type="component" value="Unassembled WGS sequence"/>
</dbReference>
<dbReference type="Gene3D" id="3.40.50.300">
    <property type="entry name" value="P-loop containing nucleotide triphosphate hydrolases"/>
    <property type="match status" value="1"/>
</dbReference>
<reference evidence="1" key="1">
    <citation type="submission" date="2023-06" db="EMBL/GenBank/DDBJ databases">
        <title>Two novel species of Acinetobacter isolated from motorbike repairing workshop in Vietnam.</title>
        <authorList>
            <person name="Le N.T.T."/>
        </authorList>
    </citation>
    <scope>NUCLEOTIDE SEQUENCE</scope>
    <source>
        <strain evidence="1">VNH17</strain>
    </source>
</reference>